<feature type="transmembrane region" description="Helical" evidence="1">
    <location>
        <begin position="47"/>
        <end position="68"/>
    </location>
</feature>
<dbReference type="EMBL" id="JBHTKI010000006">
    <property type="protein sequence ID" value="MFD1030431.1"/>
    <property type="molecule type" value="Genomic_DNA"/>
</dbReference>
<comment type="caution">
    <text evidence="2">The sequence shown here is derived from an EMBL/GenBank/DDBJ whole genome shotgun (WGS) entry which is preliminary data.</text>
</comment>
<keyword evidence="1" id="KW-0812">Transmembrane</keyword>
<keyword evidence="1" id="KW-0472">Membrane</keyword>
<organism evidence="2 3">
    <name type="scientific">Metaplanococcus flavidus</name>
    <dbReference type="NCBI Taxonomy" id="569883"/>
    <lineage>
        <taxon>Bacteria</taxon>
        <taxon>Bacillati</taxon>
        <taxon>Bacillota</taxon>
        <taxon>Bacilli</taxon>
        <taxon>Bacillales</taxon>
        <taxon>Caryophanaceae</taxon>
        <taxon>Metaplanococcus</taxon>
    </lineage>
</organism>
<name>A0ABW3L9K6_9BACL</name>
<gene>
    <name evidence="2" type="ORF">ACFQ1X_03225</name>
</gene>
<protein>
    <submittedName>
        <fullName evidence="2">Uncharacterized protein</fullName>
    </submittedName>
</protein>
<proteinExistence type="predicted"/>
<evidence type="ECO:0000313" key="3">
    <source>
        <dbReference type="Proteomes" id="UP001597109"/>
    </source>
</evidence>
<keyword evidence="1" id="KW-1133">Transmembrane helix</keyword>
<dbReference type="RefSeq" id="WP_144838883.1">
    <property type="nucleotide sequence ID" value="NZ_JBHTKI010000006.1"/>
</dbReference>
<keyword evidence="3" id="KW-1185">Reference proteome</keyword>
<evidence type="ECO:0000313" key="2">
    <source>
        <dbReference type="EMBL" id="MFD1030431.1"/>
    </source>
</evidence>
<feature type="transmembrane region" description="Helical" evidence="1">
    <location>
        <begin position="135"/>
        <end position="152"/>
    </location>
</feature>
<dbReference type="Proteomes" id="UP001597109">
    <property type="component" value="Unassembled WGS sequence"/>
</dbReference>
<sequence>MKSDIRLNYPLWMMAFIAVLGIFAVGIHSSTVEVNETATSFFIQVEGFAFLLVFGSLILYLIVLSIFIKKVKQYNKNNPHQKISIISLRPPEYLEADEGMTHITRRAVQKVYTFYSWALPVLAGIVIALPLPRLVIIFAILGLAFVQYWIYYAEVRKHFKGEEE</sequence>
<feature type="transmembrane region" description="Helical" evidence="1">
    <location>
        <begin position="111"/>
        <end position="129"/>
    </location>
</feature>
<reference evidence="3" key="1">
    <citation type="journal article" date="2019" name="Int. J. Syst. Evol. Microbiol.">
        <title>The Global Catalogue of Microorganisms (GCM) 10K type strain sequencing project: providing services to taxonomists for standard genome sequencing and annotation.</title>
        <authorList>
            <consortium name="The Broad Institute Genomics Platform"/>
            <consortium name="The Broad Institute Genome Sequencing Center for Infectious Disease"/>
            <person name="Wu L."/>
            <person name="Ma J."/>
        </authorList>
    </citation>
    <scope>NUCLEOTIDE SEQUENCE [LARGE SCALE GENOMIC DNA]</scope>
    <source>
        <strain evidence="3">CCUG 56756</strain>
    </source>
</reference>
<feature type="transmembrane region" description="Helical" evidence="1">
    <location>
        <begin position="7"/>
        <end position="27"/>
    </location>
</feature>
<accession>A0ABW3L9K6</accession>
<evidence type="ECO:0000256" key="1">
    <source>
        <dbReference type="SAM" id="Phobius"/>
    </source>
</evidence>